<sequence length="317" mass="36024">MSKKRERKITRTEYITISYDANDPKLKEHKLNAKELGQAIIAMQELIERSDRLLNPGRRKSIGVFVKTPAQAGSLEVVFGIDYYNMASQVIDVLPYIGIGYGATKIKDSLFNAIEETKGKTVIAVHTKDKSDNITLRVDGQEITKDKNVAKLLGNKEIRETVQQLLSPVLEKPNPTFRIFEGDGEKPEGKETRKSLTLLKAPQIEIVRKMETSSNQEPEPPFDTTISLTTISFRGNKGWEMYYQNKYIPVEIMDEAFITKINNDIASFQKGDLFTVTIQKTVNQFGEQTKESYTILKVKHHLARSERRLVSEHGESQ</sequence>
<comment type="caution">
    <text evidence="1">The sequence shown here is derived from an EMBL/GenBank/DDBJ whole genome shotgun (WGS) entry which is preliminary data.</text>
</comment>
<dbReference type="AlphaFoldDB" id="A0A3N4WLQ3"/>
<dbReference type="OrthoDB" id="5678073at2"/>
<name>A0A3N4WLQ3_9PAST</name>
<dbReference type="RefSeq" id="WP_124210624.1">
    <property type="nucleotide sequence ID" value="NZ_CP016615.1"/>
</dbReference>
<gene>
    <name evidence="1" type="ORF">EDC46_0455</name>
</gene>
<evidence type="ECO:0000313" key="2">
    <source>
        <dbReference type="Proteomes" id="UP000281691"/>
    </source>
</evidence>
<accession>A0A3N4WLQ3</accession>
<organism evidence="1 2">
    <name type="scientific">Vespertiliibacter pulmonis</name>
    <dbReference type="NCBI Taxonomy" id="1443036"/>
    <lineage>
        <taxon>Bacteria</taxon>
        <taxon>Pseudomonadati</taxon>
        <taxon>Pseudomonadota</taxon>
        <taxon>Gammaproteobacteria</taxon>
        <taxon>Pasteurellales</taxon>
        <taxon>Pasteurellaceae</taxon>
        <taxon>Vespertiliibacter</taxon>
    </lineage>
</organism>
<dbReference type="Proteomes" id="UP000281691">
    <property type="component" value="Unassembled WGS sequence"/>
</dbReference>
<evidence type="ECO:0000313" key="1">
    <source>
        <dbReference type="EMBL" id="RPE86064.1"/>
    </source>
</evidence>
<protein>
    <submittedName>
        <fullName evidence="1">Uncharacterized protein</fullName>
    </submittedName>
</protein>
<proteinExistence type="predicted"/>
<dbReference type="EMBL" id="RKQP01000001">
    <property type="protein sequence ID" value="RPE86064.1"/>
    <property type="molecule type" value="Genomic_DNA"/>
</dbReference>
<reference evidence="1 2" key="1">
    <citation type="submission" date="2018-11" db="EMBL/GenBank/DDBJ databases">
        <title>Genomic Encyclopedia of Type Strains, Phase IV (KMG-IV): sequencing the most valuable type-strain genomes for metagenomic binning, comparative biology and taxonomic classification.</title>
        <authorList>
            <person name="Goeker M."/>
        </authorList>
    </citation>
    <scope>NUCLEOTIDE SEQUENCE [LARGE SCALE GENOMIC DNA]</scope>
    <source>
        <strain evidence="1 2">DSM 27238</strain>
    </source>
</reference>
<keyword evidence="2" id="KW-1185">Reference proteome</keyword>